<accession>C8X3Y7</accession>
<dbReference type="AlphaFoldDB" id="C8X3Y7"/>
<dbReference type="STRING" id="485915.Dret_1850"/>
<name>C8X3Y7_DESRD</name>
<gene>
    <name evidence="2" type="ordered locus">Dret_1850</name>
</gene>
<evidence type="ECO:0000313" key="3">
    <source>
        <dbReference type="Proteomes" id="UP000001052"/>
    </source>
</evidence>
<keyword evidence="3" id="KW-1185">Reference proteome</keyword>
<sequence>MCLQPVSEEVGQAGGNRGGAGIDSRRSGERGAILLPDTKYSSLFGRQRRPLFCKRRVKIGRKRYAAQRGYRPRGGFARFVDGICNCSPNLPPRRACGSRVSQARQKDEFGEQFI</sequence>
<dbReference type="KEGG" id="drt:Dret_1850"/>
<evidence type="ECO:0000313" key="2">
    <source>
        <dbReference type="EMBL" id="ACV69134.1"/>
    </source>
</evidence>
<dbReference type="EMBL" id="CP001734">
    <property type="protein sequence ID" value="ACV69134.1"/>
    <property type="molecule type" value="Genomic_DNA"/>
</dbReference>
<protein>
    <submittedName>
        <fullName evidence="2">Uncharacterized protein</fullName>
    </submittedName>
</protein>
<reference evidence="3" key="1">
    <citation type="submission" date="2009-09" db="EMBL/GenBank/DDBJ databases">
        <title>The complete chromosome of Desulfohalobium retbaense DSM 5692.</title>
        <authorList>
            <consortium name="US DOE Joint Genome Institute (JGI-PGF)"/>
            <person name="Lucas S."/>
            <person name="Copeland A."/>
            <person name="Lapidus A."/>
            <person name="Glavina del Rio T."/>
            <person name="Dalin E."/>
            <person name="Tice H."/>
            <person name="Bruce D."/>
            <person name="Goodwin L."/>
            <person name="Pitluck S."/>
            <person name="Kyrpides N."/>
            <person name="Mavromatis K."/>
            <person name="Ivanova N."/>
            <person name="Mikhailova N."/>
            <person name="Munk A.C."/>
            <person name="Brettin T."/>
            <person name="Detter J.C."/>
            <person name="Han C."/>
            <person name="Tapia R."/>
            <person name="Larimer F."/>
            <person name="Land M."/>
            <person name="Hauser L."/>
            <person name="Markowitz V."/>
            <person name="Cheng J.-F."/>
            <person name="Hugenholtz P."/>
            <person name="Woyke T."/>
            <person name="Wu D."/>
            <person name="Spring S."/>
            <person name="Klenk H.-P."/>
            <person name="Eisen J.A."/>
        </authorList>
    </citation>
    <scope>NUCLEOTIDE SEQUENCE [LARGE SCALE GENOMIC DNA]</scope>
    <source>
        <strain evidence="3">DSM 5692</strain>
    </source>
</reference>
<organism evidence="2 3">
    <name type="scientific">Desulfohalobium retbaense (strain ATCC 49708 / DSM 5692 / JCM 16813 / HR100)</name>
    <dbReference type="NCBI Taxonomy" id="485915"/>
    <lineage>
        <taxon>Bacteria</taxon>
        <taxon>Pseudomonadati</taxon>
        <taxon>Thermodesulfobacteriota</taxon>
        <taxon>Desulfovibrionia</taxon>
        <taxon>Desulfovibrionales</taxon>
        <taxon>Desulfohalobiaceae</taxon>
        <taxon>Desulfohalobium</taxon>
    </lineage>
</organism>
<proteinExistence type="predicted"/>
<dbReference type="Proteomes" id="UP000001052">
    <property type="component" value="Chromosome"/>
</dbReference>
<feature type="region of interest" description="Disordered" evidence="1">
    <location>
        <begin position="1"/>
        <end position="28"/>
    </location>
</feature>
<dbReference type="HOGENOM" id="CLU_2117088_0_0_7"/>
<reference evidence="2 3" key="2">
    <citation type="journal article" date="2010" name="Stand. Genomic Sci.">
        <title>Complete genome sequence of Desulfohalobium retbaense type strain (HR(100)).</title>
        <authorList>
            <person name="Spring S."/>
            <person name="Nolan M."/>
            <person name="Lapidus A."/>
            <person name="Glavina Del Rio T."/>
            <person name="Copeland A."/>
            <person name="Tice H."/>
            <person name="Cheng J.F."/>
            <person name="Lucas S."/>
            <person name="Land M."/>
            <person name="Chen F."/>
            <person name="Bruce D."/>
            <person name="Goodwin L."/>
            <person name="Pitluck S."/>
            <person name="Ivanova N."/>
            <person name="Mavromatis K."/>
            <person name="Mikhailova N."/>
            <person name="Pati A."/>
            <person name="Chen A."/>
            <person name="Palaniappan K."/>
            <person name="Hauser L."/>
            <person name="Chang Y.J."/>
            <person name="Jeffries C.D."/>
            <person name="Munk C."/>
            <person name="Kiss H."/>
            <person name="Chain P."/>
            <person name="Han C."/>
            <person name="Brettin T."/>
            <person name="Detter J.C."/>
            <person name="Schuler E."/>
            <person name="Goker M."/>
            <person name="Rohde M."/>
            <person name="Bristow J."/>
            <person name="Eisen J.A."/>
            <person name="Markowitz V."/>
            <person name="Hugenholtz P."/>
            <person name="Kyrpides N.C."/>
            <person name="Klenk H.P."/>
        </authorList>
    </citation>
    <scope>NUCLEOTIDE SEQUENCE [LARGE SCALE GENOMIC DNA]</scope>
    <source>
        <strain evidence="2 3">DSM 5692</strain>
    </source>
</reference>
<evidence type="ECO:0000256" key="1">
    <source>
        <dbReference type="SAM" id="MobiDB-lite"/>
    </source>
</evidence>
<feature type="compositionally biased region" description="Gly residues" evidence="1">
    <location>
        <begin position="12"/>
        <end position="21"/>
    </location>
</feature>